<dbReference type="PANTHER" id="PTHR34202">
    <property type="entry name" value="UPF0548 PROTEIN"/>
    <property type="match status" value="1"/>
</dbReference>
<gene>
    <name evidence="2" type="ORF">SOIL9_27050</name>
</gene>
<dbReference type="Pfam" id="PF09348">
    <property type="entry name" value="DUF1990"/>
    <property type="match status" value="1"/>
</dbReference>
<name>A0A6P2D1K3_9BACT</name>
<dbReference type="PANTHER" id="PTHR34202:SF1">
    <property type="entry name" value="UPF0548 PROTEIN"/>
    <property type="match status" value="1"/>
</dbReference>
<dbReference type="Proteomes" id="UP000464178">
    <property type="component" value="Chromosome"/>
</dbReference>
<reference evidence="2 3" key="1">
    <citation type="submission" date="2019-05" db="EMBL/GenBank/DDBJ databases">
        <authorList>
            <consortium name="Science for Life Laboratories"/>
        </authorList>
    </citation>
    <scope>NUCLEOTIDE SEQUENCE [LARGE SCALE GENOMIC DNA]</scope>
    <source>
        <strain evidence="2">Soil9</strain>
    </source>
</reference>
<dbReference type="KEGG" id="gms:SOIL9_27050"/>
<dbReference type="InterPro" id="IPR018960">
    <property type="entry name" value="DUF1990"/>
</dbReference>
<dbReference type="RefSeq" id="WP_162669481.1">
    <property type="nucleotide sequence ID" value="NZ_LR593886.1"/>
</dbReference>
<accession>A0A6P2D1K3</accession>
<proteinExistence type="predicted"/>
<dbReference type="InterPro" id="IPR014457">
    <property type="entry name" value="UCP010260"/>
</dbReference>
<organism evidence="2 3">
    <name type="scientific">Gemmata massiliana</name>
    <dbReference type="NCBI Taxonomy" id="1210884"/>
    <lineage>
        <taxon>Bacteria</taxon>
        <taxon>Pseudomonadati</taxon>
        <taxon>Planctomycetota</taxon>
        <taxon>Planctomycetia</taxon>
        <taxon>Gemmatales</taxon>
        <taxon>Gemmataceae</taxon>
        <taxon>Gemmata</taxon>
    </lineage>
</organism>
<evidence type="ECO:0000313" key="2">
    <source>
        <dbReference type="EMBL" id="VTR95009.1"/>
    </source>
</evidence>
<evidence type="ECO:0000313" key="3">
    <source>
        <dbReference type="Proteomes" id="UP000464178"/>
    </source>
</evidence>
<feature type="domain" description="DUF1990" evidence="1">
    <location>
        <begin position="26"/>
        <end position="184"/>
    </location>
</feature>
<dbReference type="EMBL" id="LR593886">
    <property type="protein sequence ID" value="VTR95009.1"/>
    <property type="molecule type" value="Genomic_DNA"/>
</dbReference>
<evidence type="ECO:0000259" key="1">
    <source>
        <dbReference type="Pfam" id="PF09348"/>
    </source>
</evidence>
<protein>
    <recommendedName>
        <fullName evidence="1">DUF1990 domain-containing protein</fullName>
    </recommendedName>
</protein>
<sequence>MPLFRKPSPDVIQKFLAAQAQLDFSYTAVGTTATTPPPGFVVDHTRAKLGEGERVFLAAKAALTRWEHFRLGWVEAGPSDTPIQTGSCVAVVARVMGFWWLNACRIVYLVNETDSVARFGFAYGTLPGHAESGEERFMVEWNRASDAVWYDILAFSRPNHPLARLGYPLTRKTQRRFARDSVRAMQRATH</sequence>
<dbReference type="AlphaFoldDB" id="A0A6P2D1K3"/>
<keyword evidence="3" id="KW-1185">Reference proteome</keyword>
<dbReference type="PIRSF" id="PIRSF010260">
    <property type="entry name" value="UCP010260"/>
    <property type="match status" value="1"/>
</dbReference>